<accession>A0A177YGD1</accession>
<dbReference type="EMBL" id="LVHI01000012">
    <property type="protein sequence ID" value="OAK54604.1"/>
    <property type="molecule type" value="Genomic_DNA"/>
</dbReference>
<gene>
    <name evidence="2" type="ORF">A3K89_04425</name>
</gene>
<dbReference type="InterPro" id="IPR036388">
    <property type="entry name" value="WH-like_DNA-bd_sf"/>
</dbReference>
<protein>
    <submittedName>
        <fullName evidence="2">MarR family transcriptional regulator</fullName>
    </submittedName>
</protein>
<dbReference type="InterPro" id="IPR036390">
    <property type="entry name" value="WH_DNA-bd_sf"/>
</dbReference>
<dbReference type="Proteomes" id="UP000077519">
    <property type="component" value="Unassembled WGS sequence"/>
</dbReference>
<evidence type="ECO:0000259" key="1">
    <source>
        <dbReference type="PROSITE" id="PS50995"/>
    </source>
</evidence>
<dbReference type="AlphaFoldDB" id="A0A177YGD1"/>
<dbReference type="GO" id="GO:0006950">
    <property type="term" value="P:response to stress"/>
    <property type="evidence" value="ECO:0007669"/>
    <property type="project" value="TreeGrafter"/>
</dbReference>
<feature type="domain" description="HTH marR-type" evidence="1">
    <location>
        <begin position="4"/>
        <end position="144"/>
    </location>
</feature>
<keyword evidence="3" id="KW-1185">Reference proteome</keyword>
<reference evidence="2 3" key="1">
    <citation type="submission" date="2016-03" db="EMBL/GenBank/DDBJ databases">
        <title>Genome sequence of Rhodococcus kyotonensis KB10.</title>
        <authorList>
            <person name="Jeong H."/>
            <person name="Hong C.E."/>
            <person name="Jo S.H."/>
            <person name="Park J.M."/>
        </authorList>
    </citation>
    <scope>NUCLEOTIDE SEQUENCE [LARGE SCALE GENOMIC DNA]</scope>
    <source>
        <strain evidence="2 3">KB10</strain>
    </source>
</reference>
<dbReference type="InterPro" id="IPR039422">
    <property type="entry name" value="MarR/SlyA-like"/>
</dbReference>
<dbReference type="SMART" id="SM00347">
    <property type="entry name" value="HTH_MARR"/>
    <property type="match status" value="1"/>
</dbReference>
<dbReference type="InterPro" id="IPR000835">
    <property type="entry name" value="HTH_MarR-typ"/>
</dbReference>
<dbReference type="PANTHER" id="PTHR33164">
    <property type="entry name" value="TRANSCRIPTIONAL REGULATOR, MARR FAMILY"/>
    <property type="match status" value="1"/>
</dbReference>
<dbReference type="SUPFAM" id="SSF46785">
    <property type="entry name" value="Winged helix' DNA-binding domain"/>
    <property type="match status" value="1"/>
</dbReference>
<sequence>MPDRSELESLISSDVRALSSVSEEIGRAFGSLHDLRPNDFRALLLIMVADVDGKPLTAGELGAQLGLTSAAMTYLVERMIASGHIRREKDERDRRKVILRYDTHGMNVARGFFGPLGEKTHAALADLPDPDLAAAHRVFTVLIDAMRAHHDELRPDTVSYPGREGNRVE</sequence>
<organism evidence="2 3">
    <name type="scientific">Rhodococcoides kyotonense</name>
    <dbReference type="NCBI Taxonomy" id="398843"/>
    <lineage>
        <taxon>Bacteria</taxon>
        <taxon>Bacillati</taxon>
        <taxon>Actinomycetota</taxon>
        <taxon>Actinomycetes</taxon>
        <taxon>Mycobacteriales</taxon>
        <taxon>Nocardiaceae</taxon>
        <taxon>Rhodococcoides</taxon>
    </lineage>
</organism>
<comment type="caution">
    <text evidence="2">The sequence shown here is derived from an EMBL/GenBank/DDBJ whole genome shotgun (WGS) entry which is preliminary data.</text>
</comment>
<dbReference type="PROSITE" id="PS50995">
    <property type="entry name" value="HTH_MARR_2"/>
    <property type="match status" value="1"/>
</dbReference>
<evidence type="ECO:0000313" key="3">
    <source>
        <dbReference type="Proteomes" id="UP000077519"/>
    </source>
</evidence>
<dbReference type="GO" id="GO:0003700">
    <property type="term" value="F:DNA-binding transcription factor activity"/>
    <property type="evidence" value="ECO:0007669"/>
    <property type="project" value="InterPro"/>
</dbReference>
<dbReference type="PANTHER" id="PTHR33164:SF106">
    <property type="entry name" value="TRANSCRIPTIONAL REGULATORY PROTEIN"/>
    <property type="match status" value="1"/>
</dbReference>
<dbReference type="RefSeq" id="WP_068425091.1">
    <property type="nucleotide sequence ID" value="NZ_LVHI01000012.1"/>
</dbReference>
<dbReference type="Pfam" id="PF12802">
    <property type="entry name" value="MarR_2"/>
    <property type="match status" value="1"/>
</dbReference>
<dbReference type="Gene3D" id="1.10.10.10">
    <property type="entry name" value="Winged helix-like DNA-binding domain superfamily/Winged helix DNA-binding domain"/>
    <property type="match status" value="1"/>
</dbReference>
<evidence type="ECO:0000313" key="2">
    <source>
        <dbReference type="EMBL" id="OAK54604.1"/>
    </source>
</evidence>
<name>A0A177YGD1_9NOCA</name>
<proteinExistence type="predicted"/>